<feature type="region of interest" description="Disordered" evidence="1">
    <location>
        <begin position="329"/>
        <end position="365"/>
    </location>
</feature>
<dbReference type="Gene3D" id="2.60.120.330">
    <property type="entry name" value="B-lactam Antibiotic, Isopenicillin N Synthase, Chain"/>
    <property type="match status" value="1"/>
</dbReference>
<evidence type="ECO:0000256" key="1">
    <source>
        <dbReference type="SAM" id="MobiDB-lite"/>
    </source>
</evidence>
<dbReference type="AlphaFoldDB" id="A0A2W2EVA0"/>
<keyword evidence="4" id="KW-1185">Reference proteome</keyword>
<dbReference type="InterPro" id="IPR029044">
    <property type="entry name" value="Nucleotide-diphossugar_trans"/>
</dbReference>
<dbReference type="Proteomes" id="UP000248924">
    <property type="component" value="Unassembled WGS sequence"/>
</dbReference>
<accession>A0A2W2EVA0</accession>
<dbReference type="Gene3D" id="3.90.550.10">
    <property type="entry name" value="Spore Coat Polysaccharide Biosynthesis Protein SpsA, Chain A"/>
    <property type="match status" value="1"/>
</dbReference>
<name>A0A2W2EVA0_9ACTN</name>
<dbReference type="Pfam" id="PF05118">
    <property type="entry name" value="Asp_Arg_Hydrox"/>
    <property type="match status" value="1"/>
</dbReference>
<dbReference type="InterPro" id="IPR039038">
    <property type="entry name" value="ASPH"/>
</dbReference>
<evidence type="ECO:0000313" key="4">
    <source>
        <dbReference type="Proteomes" id="UP000248924"/>
    </source>
</evidence>
<dbReference type="PANTHER" id="PTHR12366:SF32">
    <property type="entry name" value="ASPARTATE BETA-HYDROXYLASE ISOFORM X1"/>
    <property type="match status" value="1"/>
</dbReference>
<dbReference type="PANTHER" id="PTHR12366">
    <property type="entry name" value="ASPARTYL/ASPARAGINYL BETA-HYDROXYLASE"/>
    <property type="match status" value="1"/>
</dbReference>
<gene>
    <name evidence="3" type="ORF">C1I95_23960</name>
</gene>
<sequence length="676" mass="76397">MPATDGPSPMRALGWLLLGHLARYRTAKLQDLATATLRDAGGRGTWVVPTLNATIRIRHAGRQALYLRPRQMISRIAASARTGPAVPAQQISVLCPTRDRPAGLYRLLTSMARTAVDPSRIEILCYVDSDDPRLAAYRRLAASRRLRRFARVVLHVGPPVGVPPAWNTLAELATGGYLAMANDDQLYVDHGWDVALDRRVAQVAQDHPDRVACLYFDAGQYPDGGCDFPIVSRDWYATLGYYAPELFQQWQAERWIFDLARRIDRLYPIPGIFVDHLHYQDYKAPFDATYQRHRMTREKSLADQALFIRTAPERARAAELLRRAMTADPARIPGGQPSEGPPMAETIQPVEPPPAHRPAPARTDDTGTRQYILQTARRYYGNLIDAWHYGGRPEEARACADLAVEQGVWEHPLQRAREHVPGLRATPLHDPDDFWFVGYLEEHYPQIRAEIEQVLDRPADPVRPTTDDNALIRRGEWKQAHLFRDGQWQEDVCRHFPAIRAILAQIPEVTTFNPGVITVSRVEPGTHIMPHCGPTNALLRVHLPIRIPPGVWLRVADHTTVWQEGRCLVFDDSFEHEVGHDGTQDRVVLILDTLHPDLGGDHRARLLQRRLTTEEQIIAFLRDGGFTGVAKNGDHIVLQPEPGLRDMIQRYMRATGIDGVELRGDDVIWHRADDKA</sequence>
<comment type="caution">
    <text evidence="3">The sequence shown here is derived from an EMBL/GenBank/DDBJ whole genome shotgun (WGS) entry which is preliminary data.</text>
</comment>
<evidence type="ECO:0000259" key="2">
    <source>
        <dbReference type="Pfam" id="PF05118"/>
    </source>
</evidence>
<dbReference type="InterPro" id="IPR007803">
    <property type="entry name" value="Asp/Arg/Pro-Hydrxlase"/>
</dbReference>
<dbReference type="InterPro" id="IPR027443">
    <property type="entry name" value="IPNS-like_sf"/>
</dbReference>
<feature type="domain" description="Aspartyl/asparaginy/proline hydroxylase" evidence="2">
    <location>
        <begin position="441"/>
        <end position="596"/>
    </location>
</feature>
<proteinExistence type="predicted"/>
<organism evidence="3 4">
    <name type="scientific">Micromonospora craterilacus</name>
    <dbReference type="NCBI Taxonomy" id="1655439"/>
    <lineage>
        <taxon>Bacteria</taxon>
        <taxon>Bacillati</taxon>
        <taxon>Actinomycetota</taxon>
        <taxon>Actinomycetes</taxon>
        <taxon>Micromonosporales</taxon>
        <taxon>Micromonosporaceae</taxon>
        <taxon>Micromonospora</taxon>
    </lineage>
</organism>
<protein>
    <recommendedName>
        <fullName evidence="2">Aspartyl/asparaginy/proline hydroxylase domain-containing protein</fullName>
    </recommendedName>
</protein>
<dbReference type="CDD" id="cd00761">
    <property type="entry name" value="Glyco_tranf_GTA_type"/>
    <property type="match status" value="1"/>
</dbReference>
<dbReference type="GO" id="GO:0062101">
    <property type="term" value="F:peptidyl-aspartic acid 3-dioxygenase activity"/>
    <property type="evidence" value="ECO:0007669"/>
    <property type="project" value="InterPro"/>
</dbReference>
<evidence type="ECO:0000313" key="3">
    <source>
        <dbReference type="EMBL" id="PZG13297.1"/>
    </source>
</evidence>
<dbReference type="SUPFAM" id="SSF53448">
    <property type="entry name" value="Nucleotide-diphospho-sugar transferases"/>
    <property type="match status" value="1"/>
</dbReference>
<dbReference type="SUPFAM" id="SSF51197">
    <property type="entry name" value="Clavaminate synthase-like"/>
    <property type="match status" value="1"/>
</dbReference>
<reference evidence="3 4" key="1">
    <citation type="submission" date="2018-01" db="EMBL/GenBank/DDBJ databases">
        <title>Draft genome sequence of Jishengella sp. NA12.</title>
        <authorList>
            <person name="Sahin N."/>
            <person name="Ay H."/>
            <person name="Saygin H."/>
        </authorList>
    </citation>
    <scope>NUCLEOTIDE SEQUENCE [LARGE SCALE GENOMIC DNA]</scope>
    <source>
        <strain evidence="3 4">NA12</strain>
    </source>
</reference>
<dbReference type="EMBL" id="POTY01000181">
    <property type="protein sequence ID" value="PZG13297.1"/>
    <property type="molecule type" value="Genomic_DNA"/>
</dbReference>